<feature type="domain" description="Histidine kinase" evidence="5">
    <location>
        <begin position="486"/>
        <end position="723"/>
    </location>
</feature>
<keyword evidence="4" id="KW-0472">Membrane</keyword>
<dbReference type="RefSeq" id="WP_199384698.1">
    <property type="nucleotide sequence ID" value="NZ_JAEMHM010000010.1"/>
</dbReference>
<accession>A0A8J7JES3</accession>
<proteinExistence type="predicted"/>
<dbReference type="InterPro" id="IPR035965">
    <property type="entry name" value="PAS-like_dom_sf"/>
</dbReference>
<evidence type="ECO:0000256" key="3">
    <source>
        <dbReference type="SAM" id="MobiDB-lite"/>
    </source>
</evidence>
<dbReference type="SUPFAM" id="SSF55785">
    <property type="entry name" value="PYP-like sensor domain (PAS domain)"/>
    <property type="match status" value="2"/>
</dbReference>
<feature type="domain" description="PAS" evidence="6">
    <location>
        <begin position="342"/>
        <end position="385"/>
    </location>
</feature>
<dbReference type="SUPFAM" id="SSF55874">
    <property type="entry name" value="ATPase domain of HSP90 chaperone/DNA topoisomerase II/histidine kinase"/>
    <property type="match status" value="1"/>
</dbReference>
<feature type="transmembrane region" description="Helical" evidence="4">
    <location>
        <begin position="185"/>
        <end position="205"/>
    </location>
</feature>
<dbReference type="InterPro" id="IPR000014">
    <property type="entry name" value="PAS"/>
</dbReference>
<feature type="transmembrane region" description="Helical" evidence="4">
    <location>
        <begin position="78"/>
        <end position="102"/>
    </location>
</feature>
<dbReference type="InterPro" id="IPR003594">
    <property type="entry name" value="HATPase_dom"/>
</dbReference>
<dbReference type="SMART" id="SM00091">
    <property type="entry name" value="PAS"/>
    <property type="match status" value="2"/>
</dbReference>
<feature type="transmembrane region" description="Helical" evidence="4">
    <location>
        <begin position="114"/>
        <end position="132"/>
    </location>
</feature>
<evidence type="ECO:0000256" key="2">
    <source>
        <dbReference type="ARBA" id="ARBA00012438"/>
    </source>
</evidence>
<keyword evidence="8" id="KW-1185">Reference proteome</keyword>
<dbReference type="PROSITE" id="PS50109">
    <property type="entry name" value="HIS_KIN"/>
    <property type="match status" value="1"/>
</dbReference>
<dbReference type="GO" id="GO:0004673">
    <property type="term" value="F:protein histidine kinase activity"/>
    <property type="evidence" value="ECO:0007669"/>
    <property type="project" value="UniProtKB-EC"/>
</dbReference>
<feature type="transmembrane region" description="Helical" evidence="4">
    <location>
        <begin position="45"/>
        <end position="66"/>
    </location>
</feature>
<dbReference type="Proteomes" id="UP000636888">
    <property type="component" value="Unassembled WGS sequence"/>
</dbReference>
<feature type="transmembrane region" description="Helical" evidence="4">
    <location>
        <begin position="144"/>
        <end position="165"/>
    </location>
</feature>
<dbReference type="InterPro" id="IPR005467">
    <property type="entry name" value="His_kinase_dom"/>
</dbReference>
<dbReference type="PROSITE" id="PS50112">
    <property type="entry name" value="PAS"/>
    <property type="match status" value="2"/>
</dbReference>
<keyword evidence="4" id="KW-0812">Transmembrane</keyword>
<dbReference type="Gene3D" id="1.10.287.130">
    <property type="match status" value="1"/>
</dbReference>
<feature type="transmembrane region" description="Helical" evidence="4">
    <location>
        <begin position="12"/>
        <end position="33"/>
    </location>
</feature>
<dbReference type="NCBIfam" id="TIGR00229">
    <property type="entry name" value="sensory_box"/>
    <property type="match status" value="2"/>
</dbReference>
<sequence length="748" mass="82763">MPQRPTHLKNSVQTLILMLVMVFFTELAVSRAFDNAFRLHPIPGMVIDAGALTLTIAIPLSFLLLYPVRQDRQLFHRTLVLLLQGLSGVYLAEGISMLVTAAVMPKATTEIADVADACLTTLLSAPSLWWLFTRRRKLERGRFLPDLLQVPLTLFVLLLVMIFLADLLQELTMAHRFADLPSLSARLIDAFLTTTVISPLLWLFVIRPLLRKGRADCVRATVVLEQVNEGIISIGTDGAIRHCNPAAERIFGYQRDELVDTHLSFLFPEAGSVIEAMEGNAVAGGKGAGPQLHEICGRRRDQTAINLDVTISRVVTDEGVEYLLVLRDMSERRVMEQELRMSEARFRLIFEHSEDAIIFLDRDSCRIIDVNATAEEMYGYTREELARGGLELVAEGKNLELMHGVICGIDAQRISQLETVTNRRRDGRELVVTVHRRVLELQGTEVVWCTLRDITEQVRLEQEARNIQAGLIQANKMTSLGLLVSGVAHNINNPNGIIVANTQFLARGWDDVLKILRAYREENGDFLIGGIPCSEFEQCSKVLFAGVLDGARRINDTINTLKGFAREQSTEATEVDLNKVANSAVMLLRHVLVRHTENFHLELAESLPRCRGNAQQLGQVVVNLLMNACQALPGRESAIWLSTGYDAERREVTITVKDEGCGITSEVAARMMEPFFTTRLDAGGTGLGLSICRSIVKEHRGELEFSSRPGEGATFVVRLAAVSGAGAGGPEPEPPEDEPALPVKRLAG</sequence>
<keyword evidence="4" id="KW-1133">Transmembrane helix</keyword>
<dbReference type="CDD" id="cd00130">
    <property type="entry name" value="PAS"/>
    <property type="match status" value="2"/>
</dbReference>
<dbReference type="Gene3D" id="3.30.450.20">
    <property type="entry name" value="PAS domain"/>
    <property type="match status" value="2"/>
</dbReference>
<dbReference type="PANTHER" id="PTHR43065:SF42">
    <property type="entry name" value="TWO-COMPONENT SENSOR PPRA"/>
    <property type="match status" value="1"/>
</dbReference>
<comment type="caution">
    <text evidence="7">The sequence shown here is derived from an EMBL/GenBank/DDBJ whole genome shotgun (WGS) entry which is preliminary data.</text>
</comment>
<evidence type="ECO:0000256" key="4">
    <source>
        <dbReference type="SAM" id="Phobius"/>
    </source>
</evidence>
<dbReference type="PRINTS" id="PR00344">
    <property type="entry name" value="BCTRLSENSOR"/>
</dbReference>
<gene>
    <name evidence="7" type="ORF">JFN93_13910</name>
</gene>
<evidence type="ECO:0000313" key="7">
    <source>
        <dbReference type="EMBL" id="MBJ6725811.1"/>
    </source>
</evidence>
<evidence type="ECO:0000313" key="8">
    <source>
        <dbReference type="Proteomes" id="UP000636888"/>
    </source>
</evidence>
<dbReference type="Gene3D" id="3.30.565.10">
    <property type="entry name" value="Histidine kinase-like ATPase, C-terminal domain"/>
    <property type="match status" value="1"/>
</dbReference>
<dbReference type="PANTHER" id="PTHR43065">
    <property type="entry name" value="SENSOR HISTIDINE KINASE"/>
    <property type="match status" value="1"/>
</dbReference>
<comment type="catalytic activity">
    <reaction evidence="1">
        <text>ATP + protein L-histidine = ADP + protein N-phospho-L-histidine.</text>
        <dbReference type="EC" id="2.7.13.3"/>
    </reaction>
</comment>
<dbReference type="Pfam" id="PF13426">
    <property type="entry name" value="PAS_9"/>
    <property type="match status" value="2"/>
</dbReference>
<dbReference type="SMART" id="SM00387">
    <property type="entry name" value="HATPase_c"/>
    <property type="match status" value="1"/>
</dbReference>
<dbReference type="AlphaFoldDB" id="A0A8J7JES3"/>
<reference evidence="7" key="1">
    <citation type="submission" date="2020-12" db="EMBL/GenBank/DDBJ databases">
        <title>Geomonas sp. Red875, isolated from river sediment.</title>
        <authorList>
            <person name="Xu Z."/>
            <person name="Zhang Z."/>
            <person name="Masuda Y."/>
            <person name="Itoh H."/>
            <person name="Senoo K."/>
        </authorList>
    </citation>
    <scope>NUCLEOTIDE SEQUENCE</scope>
    <source>
        <strain evidence="7">Red875</strain>
    </source>
</reference>
<organism evidence="7 8">
    <name type="scientific">Geomesophilobacter sediminis</name>
    <dbReference type="NCBI Taxonomy" id="2798584"/>
    <lineage>
        <taxon>Bacteria</taxon>
        <taxon>Pseudomonadati</taxon>
        <taxon>Thermodesulfobacteriota</taxon>
        <taxon>Desulfuromonadia</taxon>
        <taxon>Geobacterales</taxon>
        <taxon>Geobacteraceae</taxon>
        <taxon>Geomesophilobacter</taxon>
    </lineage>
</organism>
<feature type="region of interest" description="Disordered" evidence="3">
    <location>
        <begin position="724"/>
        <end position="748"/>
    </location>
</feature>
<dbReference type="Pfam" id="PF02518">
    <property type="entry name" value="HATPase_c"/>
    <property type="match status" value="1"/>
</dbReference>
<protein>
    <recommendedName>
        <fullName evidence="2">histidine kinase</fullName>
        <ecNumber evidence="2">2.7.13.3</ecNumber>
    </recommendedName>
</protein>
<dbReference type="InterPro" id="IPR004358">
    <property type="entry name" value="Sig_transdc_His_kin-like_C"/>
</dbReference>
<evidence type="ECO:0000256" key="1">
    <source>
        <dbReference type="ARBA" id="ARBA00000085"/>
    </source>
</evidence>
<feature type="domain" description="PAS" evidence="6">
    <location>
        <begin position="223"/>
        <end position="285"/>
    </location>
</feature>
<evidence type="ECO:0000259" key="5">
    <source>
        <dbReference type="PROSITE" id="PS50109"/>
    </source>
</evidence>
<dbReference type="InterPro" id="IPR036890">
    <property type="entry name" value="HATPase_C_sf"/>
</dbReference>
<evidence type="ECO:0000259" key="6">
    <source>
        <dbReference type="PROSITE" id="PS50112"/>
    </source>
</evidence>
<dbReference type="EC" id="2.7.13.3" evidence="2"/>
<name>A0A8J7JES3_9BACT</name>
<dbReference type="EMBL" id="JAEMHM010000010">
    <property type="protein sequence ID" value="MBJ6725811.1"/>
    <property type="molecule type" value="Genomic_DNA"/>
</dbReference>